<dbReference type="Proteomes" id="UP001270362">
    <property type="component" value="Unassembled WGS sequence"/>
</dbReference>
<feature type="region of interest" description="Disordered" evidence="1">
    <location>
        <begin position="1"/>
        <end position="44"/>
    </location>
</feature>
<evidence type="ECO:0000256" key="1">
    <source>
        <dbReference type="SAM" id="MobiDB-lite"/>
    </source>
</evidence>
<evidence type="ECO:0000313" key="3">
    <source>
        <dbReference type="Proteomes" id="UP001270362"/>
    </source>
</evidence>
<protein>
    <submittedName>
        <fullName evidence="2">Uncharacterized protein</fullName>
    </submittedName>
</protein>
<comment type="caution">
    <text evidence="2">The sequence shown here is derived from an EMBL/GenBank/DDBJ whole genome shotgun (WGS) entry which is preliminary data.</text>
</comment>
<keyword evidence="3" id="KW-1185">Reference proteome</keyword>
<proteinExistence type="predicted"/>
<reference evidence="2" key="1">
    <citation type="journal article" date="2023" name="Mol. Phylogenet. Evol.">
        <title>Genome-scale phylogeny and comparative genomics of the fungal order Sordariales.</title>
        <authorList>
            <person name="Hensen N."/>
            <person name="Bonometti L."/>
            <person name="Westerberg I."/>
            <person name="Brannstrom I.O."/>
            <person name="Guillou S."/>
            <person name="Cros-Aarteil S."/>
            <person name="Calhoun S."/>
            <person name="Haridas S."/>
            <person name="Kuo A."/>
            <person name="Mondo S."/>
            <person name="Pangilinan J."/>
            <person name="Riley R."/>
            <person name="LaButti K."/>
            <person name="Andreopoulos B."/>
            <person name="Lipzen A."/>
            <person name="Chen C."/>
            <person name="Yan M."/>
            <person name="Daum C."/>
            <person name="Ng V."/>
            <person name="Clum A."/>
            <person name="Steindorff A."/>
            <person name="Ohm R.A."/>
            <person name="Martin F."/>
            <person name="Silar P."/>
            <person name="Natvig D.O."/>
            <person name="Lalanne C."/>
            <person name="Gautier V."/>
            <person name="Ament-Velasquez S.L."/>
            <person name="Kruys A."/>
            <person name="Hutchinson M.I."/>
            <person name="Powell A.J."/>
            <person name="Barry K."/>
            <person name="Miller A.N."/>
            <person name="Grigoriev I.V."/>
            <person name="Debuchy R."/>
            <person name="Gladieux P."/>
            <person name="Hiltunen Thoren M."/>
            <person name="Johannesson H."/>
        </authorList>
    </citation>
    <scope>NUCLEOTIDE SEQUENCE</scope>
    <source>
        <strain evidence="2">CBS 314.62</strain>
    </source>
</reference>
<dbReference type="AlphaFoldDB" id="A0AAE1CHE7"/>
<gene>
    <name evidence="2" type="ORF">B0T22DRAFT_80514</name>
</gene>
<feature type="region of interest" description="Disordered" evidence="1">
    <location>
        <begin position="49"/>
        <end position="68"/>
    </location>
</feature>
<dbReference type="EMBL" id="JAULSO010000001">
    <property type="protein sequence ID" value="KAK3694751.1"/>
    <property type="molecule type" value="Genomic_DNA"/>
</dbReference>
<name>A0AAE1CHE7_9PEZI</name>
<sequence>MLGPNERWSVLTHTPRTRNKQRRDHVSQGQLTPRNFGDPRYQMPWRHDGQGACTRDRHRKSQPLHTAPESERWIPCVKEKDSREPWCGMCGMGGGNRSFAHHGTVFPKNLGVGKRALSFKTCSMLDRHHDASAPNCLGGPYSDPGCECLRQCIHPSSSPPPEHPGLTASRFHLSLAVGREQPIGLEFRYQTQRNKTAPNHVCLEKIR</sequence>
<evidence type="ECO:0000313" key="2">
    <source>
        <dbReference type="EMBL" id="KAK3694751.1"/>
    </source>
</evidence>
<reference evidence="2" key="2">
    <citation type="submission" date="2023-06" db="EMBL/GenBank/DDBJ databases">
        <authorList>
            <consortium name="Lawrence Berkeley National Laboratory"/>
            <person name="Haridas S."/>
            <person name="Hensen N."/>
            <person name="Bonometti L."/>
            <person name="Westerberg I."/>
            <person name="Brannstrom I.O."/>
            <person name="Guillou S."/>
            <person name="Cros-Aarteil S."/>
            <person name="Calhoun S."/>
            <person name="Kuo A."/>
            <person name="Mondo S."/>
            <person name="Pangilinan J."/>
            <person name="Riley R."/>
            <person name="Labutti K."/>
            <person name="Andreopoulos B."/>
            <person name="Lipzen A."/>
            <person name="Chen C."/>
            <person name="Yanf M."/>
            <person name="Daum C."/>
            <person name="Ng V."/>
            <person name="Clum A."/>
            <person name="Steindorff A."/>
            <person name="Ohm R."/>
            <person name="Martin F."/>
            <person name="Silar P."/>
            <person name="Natvig D."/>
            <person name="Lalanne C."/>
            <person name="Gautier V."/>
            <person name="Ament-Velasquez S.L."/>
            <person name="Kruys A."/>
            <person name="Hutchinson M.I."/>
            <person name="Powell A.J."/>
            <person name="Barry K."/>
            <person name="Miller A.N."/>
            <person name="Grigoriev I.V."/>
            <person name="Debuchy R."/>
            <person name="Gladieux P."/>
            <person name="Thoren M.H."/>
            <person name="Johannesson H."/>
        </authorList>
    </citation>
    <scope>NUCLEOTIDE SEQUENCE</scope>
    <source>
        <strain evidence="2">CBS 314.62</strain>
    </source>
</reference>
<organism evidence="2 3">
    <name type="scientific">Podospora appendiculata</name>
    <dbReference type="NCBI Taxonomy" id="314037"/>
    <lineage>
        <taxon>Eukaryota</taxon>
        <taxon>Fungi</taxon>
        <taxon>Dikarya</taxon>
        <taxon>Ascomycota</taxon>
        <taxon>Pezizomycotina</taxon>
        <taxon>Sordariomycetes</taxon>
        <taxon>Sordariomycetidae</taxon>
        <taxon>Sordariales</taxon>
        <taxon>Podosporaceae</taxon>
        <taxon>Podospora</taxon>
    </lineage>
</organism>
<accession>A0AAE1CHE7</accession>